<keyword evidence="1" id="KW-0812">Transmembrane</keyword>
<keyword evidence="2" id="KW-0732">Signal</keyword>
<dbReference type="SUPFAM" id="SSF81321">
    <property type="entry name" value="Family A G protein-coupled receptor-like"/>
    <property type="match status" value="1"/>
</dbReference>
<sequence>MRPVNVLALLLSRRVSNTAIAQEENTGTSSHLDVNFLTSSFECSHHGKEWHICTQPDGWGSMFYCPAYSEYNETQLQDIEWASFGEPTPLTPCFTCPGANSNCSVVVTELLAANNIAQDQNSTLGKRSITEEAKKYCKDLCESNEEGEACSQDSQCTPGALYCDYAADDSKYTDGTCKRCPTNPDECFEEGFATSVQGQHNCRDCRLFCYGAGVSKVWVEGEPILSQPIDSAIQASHMTASGPIHDCSNLILDPKATCLEAEGKICLIEYTEQFAIPWQASNQAELSGCAGVLAFIEPYDGPMANSNSKLMIPYAYIPIEEGRKLLKNKIGETAKIQVDIFGAGCYPAWESNMCSATWSCNDGHFCEFNSVPIENESDPNESDRFSEGYCRPCPENPVLCYFDDRKDGRSDVVTVSTKTVQKVQTCATSCGAELTSKGCKFCTSQVTGFEFGVEDKEDQCILCPQYDMRYPDRIVPLFGDNVTCWQLESFFKRLPVPKDSRNCQIAQSMNFICGCDGTGYAGAKTSTKQAVLAWLPRVAAISSLMGSSFIIYDTQRTPLKRAKVINKILCTISVFDFMGSLAMAFTTLPLPEIDYIYGSKGSKATCTAQGFFIQMGTIACLLGSSLALYYNLTIKQGWSEPKLKRKQIVYFLLILPIMTGFAFAGAGIPYYDNVFVWCNNSARQV</sequence>
<feature type="transmembrane region" description="Helical" evidence="1">
    <location>
        <begin position="534"/>
        <end position="552"/>
    </location>
</feature>
<name>A0ABD3QUF8_9STRA</name>
<feature type="transmembrane region" description="Helical" evidence="1">
    <location>
        <begin position="564"/>
        <end position="588"/>
    </location>
</feature>
<proteinExistence type="predicted"/>
<evidence type="ECO:0000256" key="2">
    <source>
        <dbReference type="SAM" id="SignalP"/>
    </source>
</evidence>
<organism evidence="3 4">
    <name type="scientific">Cyclotella cryptica</name>
    <dbReference type="NCBI Taxonomy" id="29204"/>
    <lineage>
        <taxon>Eukaryota</taxon>
        <taxon>Sar</taxon>
        <taxon>Stramenopiles</taxon>
        <taxon>Ochrophyta</taxon>
        <taxon>Bacillariophyta</taxon>
        <taxon>Coscinodiscophyceae</taxon>
        <taxon>Thalassiosirophycidae</taxon>
        <taxon>Stephanodiscales</taxon>
        <taxon>Stephanodiscaceae</taxon>
        <taxon>Cyclotella</taxon>
    </lineage>
</organism>
<dbReference type="Proteomes" id="UP001516023">
    <property type="component" value="Unassembled WGS sequence"/>
</dbReference>
<keyword evidence="1" id="KW-0472">Membrane</keyword>
<evidence type="ECO:0000313" key="3">
    <source>
        <dbReference type="EMBL" id="KAL3801630.1"/>
    </source>
</evidence>
<evidence type="ECO:0000313" key="4">
    <source>
        <dbReference type="Proteomes" id="UP001516023"/>
    </source>
</evidence>
<feature type="transmembrane region" description="Helical" evidence="1">
    <location>
        <begin position="608"/>
        <end position="629"/>
    </location>
</feature>
<accession>A0ABD3QUF8</accession>
<comment type="caution">
    <text evidence="3">The sequence shown here is derived from an EMBL/GenBank/DDBJ whole genome shotgun (WGS) entry which is preliminary data.</text>
</comment>
<dbReference type="EMBL" id="JABMIG020000025">
    <property type="protein sequence ID" value="KAL3801630.1"/>
    <property type="molecule type" value="Genomic_DNA"/>
</dbReference>
<feature type="transmembrane region" description="Helical" evidence="1">
    <location>
        <begin position="649"/>
        <end position="671"/>
    </location>
</feature>
<gene>
    <name evidence="3" type="ORF">HJC23_013135</name>
</gene>
<protein>
    <submittedName>
        <fullName evidence="3">Uncharacterized protein</fullName>
    </submittedName>
</protein>
<evidence type="ECO:0000256" key="1">
    <source>
        <dbReference type="SAM" id="Phobius"/>
    </source>
</evidence>
<feature type="chain" id="PRO_5044769357" evidence="2">
    <location>
        <begin position="22"/>
        <end position="685"/>
    </location>
</feature>
<feature type="signal peptide" evidence="2">
    <location>
        <begin position="1"/>
        <end position="21"/>
    </location>
</feature>
<keyword evidence="4" id="KW-1185">Reference proteome</keyword>
<keyword evidence="1" id="KW-1133">Transmembrane helix</keyword>
<dbReference type="AlphaFoldDB" id="A0ABD3QUF8"/>
<reference evidence="3 4" key="1">
    <citation type="journal article" date="2020" name="G3 (Bethesda)">
        <title>Improved Reference Genome for Cyclotella cryptica CCMP332, a Model for Cell Wall Morphogenesis, Salinity Adaptation, and Lipid Production in Diatoms (Bacillariophyta).</title>
        <authorList>
            <person name="Roberts W.R."/>
            <person name="Downey K.M."/>
            <person name="Ruck E.C."/>
            <person name="Traller J.C."/>
            <person name="Alverson A.J."/>
        </authorList>
    </citation>
    <scope>NUCLEOTIDE SEQUENCE [LARGE SCALE GENOMIC DNA]</scope>
    <source>
        <strain evidence="3 4">CCMP332</strain>
    </source>
</reference>